<name>A0A0F9D218_9ZZZZ</name>
<dbReference type="AlphaFoldDB" id="A0A0F9D218"/>
<dbReference type="EMBL" id="LAZR01030731">
    <property type="protein sequence ID" value="KKL55743.1"/>
    <property type="molecule type" value="Genomic_DNA"/>
</dbReference>
<evidence type="ECO:0000313" key="1">
    <source>
        <dbReference type="EMBL" id="KKL55743.1"/>
    </source>
</evidence>
<accession>A0A0F9D218</accession>
<organism evidence="1">
    <name type="scientific">marine sediment metagenome</name>
    <dbReference type="NCBI Taxonomy" id="412755"/>
    <lineage>
        <taxon>unclassified sequences</taxon>
        <taxon>metagenomes</taxon>
        <taxon>ecological metagenomes</taxon>
    </lineage>
</organism>
<protein>
    <submittedName>
        <fullName evidence="1">Uncharacterized protein</fullName>
    </submittedName>
</protein>
<proteinExistence type="predicted"/>
<gene>
    <name evidence="1" type="ORF">LCGC14_2252360</name>
</gene>
<sequence length="69" mass="8030">MNIIGEKTLRGKTIRTPSEFIEDLSDRINGITVKILEVEDEKMQLRMALGFLKAFKGRLDRVCEKYKEN</sequence>
<reference evidence="1" key="1">
    <citation type="journal article" date="2015" name="Nature">
        <title>Complex archaea that bridge the gap between prokaryotes and eukaryotes.</title>
        <authorList>
            <person name="Spang A."/>
            <person name="Saw J.H."/>
            <person name="Jorgensen S.L."/>
            <person name="Zaremba-Niedzwiedzka K."/>
            <person name="Martijn J."/>
            <person name="Lind A.E."/>
            <person name="van Eijk R."/>
            <person name="Schleper C."/>
            <person name="Guy L."/>
            <person name="Ettema T.J."/>
        </authorList>
    </citation>
    <scope>NUCLEOTIDE SEQUENCE</scope>
</reference>
<comment type="caution">
    <text evidence="1">The sequence shown here is derived from an EMBL/GenBank/DDBJ whole genome shotgun (WGS) entry which is preliminary data.</text>
</comment>